<reference evidence="18 19" key="1">
    <citation type="submission" date="2020-06" db="EMBL/GenBank/DDBJ databases">
        <title>Transcriptomic and genomic resources for Thalictrum thalictroides and T. hernandezii: Facilitating candidate gene discovery in an emerging model plant lineage.</title>
        <authorList>
            <person name="Arias T."/>
            <person name="Riano-Pachon D.M."/>
            <person name="Di Stilio V.S."/>
        </authorList>
    </citation>
    <scope>NUCLEOTIDE SEQUENCE [LARGE SCALE GENOMIC DNA]</scope>
    <source>
        <strain evidence="19">cv. WT478/WT964</strain>
        <tissue evidence="18">Leaves</tissue>
    </source>
</reference>
<accession>A0A7J6VRD1</accession>
<dbReference type="GO" id="GO:0046872">
    <property type="term" value="F:metal ion binding"/>
    <property type="evidence" value="ECO:0007669"/>
    <property type="project" value="UniProtKB-KW"/>
</dbReference>
<keyword evidence="6 14" id="KW-0479">Metal-binding</keyword>
<dbReference type="InterPro" id="IPR010255">
    <property type="entry name" value="Haem_peroxidase_sf"/>
</dbReference>
<feature type="disulfide bond" evidence="16">
    <location>
        <begin position="367"/>
        <end position="372"/>
    </location>
</feature>
<sequence length="619" mass="68523">MGEPVNRDSVNQTAYDRRVIRSDYLAIKTLINDEREEIGRANSEKFNRIIHKVETIHEQVQKPREQVADAEAIHDIINILNVSVKAELNEGVKPSDFVTLLLREYCYGNETNALAWGDIGLFSSPIFKKASGCNTMVGPMKTQLKQRKAMAPRKRARLTASVRPEELNDADAKETETDKNIAAMFDILKKLRTVKLEHLVLNRTSFAQTVENIFALSFLSKDGRVQINVDENNCHLVSPRNGPTANEVASKEASYFHFVFRFDFQDWKLMKDSVGVGEELMPHRRHKNVSTDSHSDQNFGDSPPIIPALVKKYSRNCGMSSSAQLSTSFYSSSCPHVLKTVESAVQSAIAKERRMGASLLRLHFHDCFVNGCDGSLLLDDTSTFTGEKRAAPNLNSARGFDVVDDIKSAVERVCPGVVSCADVLAIAARDSVVSLGGPTWNVKLGRRDARTASQSAATNSIPRPTLNLNNLISSFQAQGLSARDLVALSGSHTIGQARCTSFRNRIYNETNIDKNFAKTKQGNCPRASGSGDNNIAPLDIQTPTSFENNYYKNLINQRGLLHSDQQLFNGGSTDSLVRTYSYSPSTFNADFVAAMIKMGDIRPLTGSSGEIRRNCRRTN</sequence>
<feature type="disulfide bond" evidence="16">
    <location>
        <begin position="499"/>
        <end position="524"/>
    </location>
</feature>
<name>A0A7J6VRD1_THATH</name>
<feature type="binding site" evidence="14">
    <location>
        <position position="387"/>
    </location>
    <ligand>
        <name>Ca(2+)</name>
        <dbReference type="ChEBI" id="CHEBI:29108"/>
        <label>1</label>
    </ligand>
</feature>
<dbReference type="InterPro" id="IPR002016">
    <property type="entry name" value="Haem_peroxidase"/>
</dbReference>
<evidence type="ECO:0000313" key="19">
    <source>
        <dbReference type="Proteomes" id="UP000554482"/>
    </source>
</evidence>
<feature type="binding site" description="axial binding residue" evidence="14">
    <location>
        <position position="492"/>
    </location>
    <ligand>
        <name>heme b</name>
        <dbReference type="ChEBI" id="CHEBI:60344"/>
    </ligand>
    <ligandPart>
        <name>Fe</name>
        <dbReference type="ChEBI" id="CHEBI:18248"/>
    </ligandPart>
</feature>
<feature type="binding site" evidence="14">
    <location>
        <position position="373"/>
    </location>
    <ligand>
        <name>Ca(2+)</name>
        <dbReference type="ChEBI" id="CHEBI:29108"/>
        <label>1</label>
    </ligand>
</feature>
<dbReference type="OrthoDB" id="361242at2759"/>
<dbReference type="PROSITE" id="PS00436">
    <property type="entry name" value="PEROXIDASE_2"/>
    <property type="match status" value="1"/>
</dbReference>
<evidence type="ECO:0000256" key="5">
    <source>
        <dbReference type="ARBA" id="ARBA00022617"/>
    </source>
</evidence>
<feature type="site" description="Transition state stabilizer" evidence="15">
    <location>
        <position position="361"/>
    </location>
</feature>
<feature type="active site" description="Proton acceptor" evidence="12">
    <location>
        <position position="365"/>
    </location>
</feature>
<dbReference type="Pfam" id="PF00141">
    <property type="entry name" value="peroxidase"/>
    <property type="match status" value="1"/>
</dbReference>
<comment type="cofactor">
    <cofactor evidence="14">
        <name>heme b</name>
        <dbReference type="ChEBI" id="CHEBI:60344"/>
    </cofactor>
    <text evidence="14">Binds 1 heme b (iron(II)-protoporphyrin IX) group per subunit.</text>
</comment>
<proteinExistence type="inferred from homology"/>
<dbReference type="AlphaFoldDB" id="A0A7J6VRD1"/>
<keyword evidence="19" id="KW-1185">Reference proteome</keyword>
<dbReference type="InterPro" id="IPR014854">
    <property type="entry name" value="Nse4_C"/>
</dbReference>
<evidence type="ECO:0000256" key="1">
    <source>
        <dbReference type="ARBA" id="ARBA00000189"/>
    </source>
</evidence>
<evidence type="ECO:0000256" key="12">
    <source>
        <dbReference type="PIRSR" id="PIRSR600823-1"/>
    </source>
</evidence>
<evidence type="ECO:0000256" key="4">
    <source>
        <dbReference type="ARBA" id="ARBA00022559"/>
    </source>
</evidence>
<evidence type="ECO:0000256" key="14">
    <source>
        <dbReference type="PIRSR" id="PIRSR600823-3"/>
    </source>
</evidence>
<evidence type="ECO:0000256" key="2">
    <source>
        <dbReference type="ARBA" id="ARBA00006873"/>
    </source>
</evidence>
<gene>
    <name evidence="18" type="ORF">FRX31_023667</name>
</gene>
<dbReference type="FunFam" id="1.10.420.10:FF:000006">
    <property type="entry name" value="Peroxidase"/>
    <property type="match status" value="1"/>
</dbReference>
<dbReference type="PANTHER" id="PTHR31388">
    <property type="entry name" value="PEROXIDASE 72-RELATED"/>
    <property type="match status" value="1"/>
</dbReference>
<protein>
    <recommendedName>
        <fullName evidence="3">peroxidase</fullName>
        <ecNumber evidence="3">1.11.1.7</ecNumber>
    </recommendedName>
</protein>
<evidence type="ECO:0000256" key="7">
    <source>
        <dbReference type="ARBA" id="ARBA00022837"/>
    </source>
</evidence>
<dbReference type="GO" id="GO:0042744">
    <property type="term" value="P:hydrogen peroxide catabolic process"/>
    <property type="evidence" value="ECO:0007669"/>
    <property type="project" value="InterPro"/>
</dbReference>
<dbReference type="FunFam" id="1.10.520.10:FF:000001">
    <property type="entry name" value="Peroxidase"/>
    <property type="match status" value="1"/>
</dbReference>
<keyword evidence="11" id="KW-0325">Glycoprotein</keyword>
<keyword evidence="7 14" id="KW-0106">Calcium</keyword>
<dbReference type="PROSITE" id="PS00435">
    <property type="entry name" value="PEROXIDASE_1"/>
    <property type="match status" value="1"/>
</dbReference>
<feature type="disulfide bond" evidence="16">
    <location>
        <begin position="334"/>
        <end position="414"/>
    </location>
</feature>
<dbReference type="Gene3D" id="1.10.520.10">
    <property type="match status" value="1"/>
</dbReference>
<keyword evidence="8" id="KW-0560">Oxidoreductase</keyword>
<dbReference type="Proteomes" id="UP000554482">
    <property type="component" value="Unassembled WGS sequence"/>
</dbReference>
<feature type="binding site" evidence="14">
    <location>
        <position position="375"/>
    </location>
    <ligand>
        <name>Ca(2+)</name>
        <dbReference type="ChEBI" id="CHEBI:29108"/>
        <label>1</label>
    </ligand>
</feature>
<dbReference type="Gene3D" id="1.10.420.10">
    <property type="entry name" value="Peroxidase, domain 2"/>
    <property type="match status" value="1"/>
</dbReference>
<dbReference type="InterPro" id="IPR019794">
    <property type="entry name" value="Peroxidases_AS"/>
</dbReference>
<dbReference type="InterPro" id="IPR033905">
    <property type="entry name" value="Secretory_peroxidase"/>
</dbReference>
<dbReference type="InterPro" id="IPR019793">
    <property type="entry name" value="Peroxidases_heam-ligand_BS"/>
</dbReference>
<feature type="binding site" evidence="14">
    <location>
        <position position="539"/>
    </location>
    <ligand>
        <name>Ca(2+)</name>
        <dbReference type="ChEBI" id="CHEBI:29108"/>
        <label>2</label>
    </ligand>
</feature>
<evidence type="ECO:0000256" key="13">
    <source>
        <dbReference type="PIRSR" id="PIRSR600823-2"/>
    </source>
</evidence>
<dbReference type="EC" id="1.11.1.7" evidence="3"/>
<feature type="domain" description="Plant heme peroxidase family profile" evidence="17">
    <location>
        <begin position="324"/>
        <end position="619"/>
    </location>
</feature>
<evidence type="ECO:0000256" key="11">
    <source>
        <dbReference type="ARBA" id="ARBA00023180"/>
    </source>
</evidence>
<evidence type="ECO:0000259" key="17">
    <source>
        <dbReference type="PROSITE" id="PS50873"/>
    </source>
</evidence>
<dbReference type="InterPro" id="IPR000823">
    <property type="entry name" value="Peroxidase_pln"/>
</dbReference>
<comment type="caution">
    <text evidence="18">The sequence shown here is derived from an EMBL/GenBank/DDBJ whole genome shotgun (WGS) entry which is preliminary data.</text>
</comment>
<feature type="binding site" evidence="14">
    <location>
        <position position="369"/>
    </location>
    <ligand>
        <name>Ca(2+)</name>
        <dbReference type="ChEBI" id="CHEBI:29108"/>
        <label>1</label>
    </ligand>
</feature>
<feature type="binding site" evidence="14">
    <location>
        <position position="371"/>
    </location>
    <ligand>
        <name>Ca(2+)</name>
        <dbReference type="ChEBI" id="CHEBI:29108"/>
        <label>1</label>
    </ligand>
</feature>
<evidence type="ECO:0000256" key="6">
    <source>
        <dbReference type="ARBA" id="ARBA00022723"/>
    </source>
</evidence>
<dbReference type="Pfam" id="PF08743">
    <property type="entry name" value="Nse4_C"/>
    <property type="match status" value="1"/>
</dbReference>
<dbReference type="EMBL" id="JABWDY010028881">
    <property type="protein sequence ID" value="KAF5186750.1"/>
    <property type="molecule type" value="Genomic_DNA"/>
</dbReference>
<feature type="binding site" evidence="13">
    <location>
        <position position="462"/>
    </location>
    <ligand>
        <name>substrate</name>
    </ligand>
</feature>
<feature type="binding site" evidence="14">
    <location>
        <position position="493"/>
    </location>
    <ligand>
        <name>Ca(2+)</name>
        <dbReference type="ChEBI" id="CHEBI:29108"/>
        <label>2</label>
    </ligand>
</feature>
<dbReference type="GO" id="GO:0006979">
    <property type="term" value="P:response to oxidative stress"/>
    <property type="evidence" value="ECO:0007669"/>
    <property type="project" value="InterPro"/>
</dbReference>
<comment type="cofactor">
    <cofactor evidence="14">
        <name>Ca(2+)</name>
        <dbReference type="ChEBI" id="CHEBI:29108"/>
    </cofactor>
    <text evidence="14">Binds 2 calcium ions per subunit.</text>
</comment>
<organism evidence="18 19">
    <name type="scientific">Thalictrum thalictroides</name>
    <name type="common">Rue-anemone</name>
    <name type="synonym">Anemone thalictroides</name>
    <dbReference type="NCBI Taxonomy" id="46969"/>
    <lineage>
        <taxon>Eukaryota</taxon>
        <taxon>Viridiplantae</taxon>
        <taxon>Streptophyta</taxon>
        <taxon>Embryophyta</taxon>
        <taxon>Tracheophyta</taxon>
        <taxon>Spermatophyta</taxon>
        <taxon>Magnoliopsida</taxon>
        <taxon>Ranunculales</taxon>
        <taxon>Ranunculaceae</taxon>
        <taxon>Thalictroideae</taxon>
        <taxon>Thalictrum</taxon>
    </lineage>
</organism>
<dbReference type="SUPFAM" id="SSF48113">
    <property type="entry name" value="Heme-dependent peroxidases"/>
    <property type="match status" value="1"/>
</dbReference>
<dbReference type="PRINTS" id="PR00458">
    <property type="entry name" value="PEROXIDASE"/>
</dbReference>
<evidence type="ECO:0000256" key="15">
    <source>
        <dbReference type="PIRSR" id="PIRSR600823-4"/>
    </source>
</evidence>
<comment type="similarity">
    <text evidence="2">Belongs to the peroxidase family. Ascorbate peroxidase subfamily.</text>
</comment>
<comment type="catalytic activity">
    <reaction evidence="1">
        <text>2 a phenolic donor + H2O2 = 2 a phenolic radical donor + 2 H2O</text>
        <dbReference type="Rhea" id="RHEA:56136"/>
        <dbReference type="ChEBI" id="CHEBI:15377"/>
        <dbReference type="ChEBI" id="CHEBI:16240"/>
        <dbReference type="ChEBI" id="CHEBI:139520"/>
        <dbReference type="ChEBI" id="CHEBI:139521"/>
        <dbReference type="EC" id="1.11.1.7"/>
    </reaction>
</comment>
<feature type="disulfide bond" evidence="16">
    <location>
        <begin position="420"/>
        <end position="615"/>
    </location>
</feature>
<evidence type="ECO:0000256" key="10">
    <source>
        <dbReference type="ARBA" id="ARBA00023157"/>
    </source>
</evidence>
<evidence type="ECO:0000256" key="16">
    <source>
        <dbReference type="PIRSR" id="PIRSR600823-5"/>
    </source>
</evidence>
<evidence type="ECO:0000256" key="9">
    <source>
        <dbReference type="ARBA" id="ARBA00023004"/>
    </source>
</evidence>
<dbReference type="GO" id="GO:0020037">
    <property type="term" value="F:heme binding"/>
    <property type="evidence" value="ECO:0007669"/>
    <property type="project" value="InterPro"/>
</dbReference>
<evidence type="ECO:0000256" key="3">
    <source>
        <dbReference type="ARBA" id="ARBA00012313"/>
    </source>
</evidence>
<dbReference type="GO" id="GO:0140825">
    <property type="term" value="F:lactoperoxidase activity"/>
    <property type="evidence" value="ECO:0007669"/>
    <property type="project" value="UniProtKB-EC"/>
</dbReference>
<dbReference type="PROSITE" id="PS50873">
    <property type="entry name" value="PEROXIDASE_4"/>
    <property type="match status" value="1"/>
</dbReference>
<evidence type="ECO:0000313" key="18">
    <source>
        <dbReference type="EMBL" id="KAF5186750.1"/>
    </source>
</evidence>
<feature type="binding site" evidence="14">
    <location>
        <position position="542"/>
    </location>
    <ligand>
        <name>Ca(2+)</name>
        <dbReference type="ChEBI" id="CHEBI:29108"/>
        <label>2</label>
    </ligand>
</feature>
<keyword evidence="4 18" id="KW-0575">Peroxidase</keyword>
<keyword evidence="9 14" id="KW-0408">Iron</keyword>
<keyword evidence="10 16" id="KW-1015">Disulfide bond</keyword>
<dbReference type="PANTHER" id="PTHR31388:SF24">
    <property type="entry name" value="PEROXIDASE 52"/>
    <property type="match status" value="1"/>
</dbReference>
<dbReference type="CDD" id="cd00693">
    <property type="entry name" value="secretory_peroxidase"/>
    <property type="match status" value="1"/>
</dbReference>
<keyword evidence="5" id="KW-0349">Heme</keyword>
<evidence type="ECO:0000256" key="8">
    <source>
        <dbReference type="ARBA" id="ARBA00023002"/>
    </source>
</evidence>
<dbReference type="PRINTS" id="PR00461">
    <property type="entry name" value="PLPEROXIDASE"/>
</dbReference>
<feature type="binding site" evidence="14">
    <location>
        <position position="366"/>
    </location>
    <ligand>
        <name>Ca(2+)</name>
        <dbReference type="ChEBI" id="CHEBI:29108"/>
        <label>1</label>
    </ligand>
</feature>